<feature type="compositionally biased region" description="Acidic residues" evidence="7">
    <location>
        <begin position="371"/>
        <end position="394"/>
    </location>
</feature>
<evidence type="ECO:0000256" key="4">
    <source>
        <dbReference type="ARBA" id="ARBA00022552"/>
    </source>
</evidence>
<comment type="function">
    <text evidence="6">Involved in nucleolar processing of pre-18S ribosomal RNA. Has a role in the nuclear export of 40S pre-ribosomal subunit to the cytoplasm.</text>
</comment>
<dbReference type="PANTHER" id="PTHR23183:SF0">
    <property type="entry name" value="NUCLEOLAR PROTEIN 14"/>
    <property type="match status" value="1"/>
</dbReference>
<feature type="region of interest" description="Disordered" evidence="7">
    <location>
        <begin position="357"/>
        <end position="437"/>
    </location>
</feature>
<dbReference type="InterPro" id="IPR029063">
    <property type="entry name" value="SAM-dependent_MTases_sf"/>
</dbReference>
<gene>
    <name evidence="8" type="ORF">C3L33_18443</name>
</gene>
<keyword evidence="3" id="KW-0690">Ribosome biogenesis</keyword>
<keyword evidence="4" id="KW-0698">rRNA processing</keyword>
<evidence type="ECO:0000256" key="3">
    <source>
        <dbReference type="ARBA" id="ARBA00022517"/>
    </source>
</evidence>
<comment type="subcellular location">
    <subcellularLocation>
        <location evidence="1">Nucleus</location>
        <location evidence="1">Nucleolus</location>
    </subcellularLocation>
</comment>
<evidence type="ECO:0008006" key="10">
    <source>
        <dbReference type="Google" id="ProtNLM"/>
    </source>
</evidence>
<evidence type="ECO:0000256" key="6">
    <source>
        <dbReference type="ARBA" id="ARBA00024695"/>
    </source>
</evidence>
<dbReference type="GO" id="GO:0030490">
    <property type="term" value="P:maturation of SSU-rRNA"/>
    <property type="evidence" value="ECO:0007669"/>
    <property type="project" value="TreeGrafter"/>
</dbReference>
<dbReference type="InterPro" id="IPR007276">
    <property type="entry name" value="Nop14"/>
</dbReference>
<dbReference type="GO" id="GO:0032040">
    <property type="term" value="C:small-subunit processome"/>
    <property type="evidence" value="ECO:0007669"/>
    <property type="project" value="InterPro"/>
</dbReference>
<evidence type="ECO:0000256" key="7">
    <source>
        <dbReference type="SAM" id="MobiDB-lite"/>
    </source>
</evidence>
<evidence type="ECO:0000256" key="1">
    <source>
        <dbReference type="ARBA" id="ARBA00004604"/>
    </source>
</evidence>
<comment type="similarity">
    <text evidence="2">Belongs to the NOP14 family.</text>
</comment>
<feature type="non-terminal residue" evidence="8">
    <location>
        <position position="1"/>
    </location>
</feature>
<name>A0A6A4L3Q8_9ERIC</name>
<feature type="region of interest" description="Disordered" evidence="7">
    <location>
        <begin position="307"/>
        <end position="340"/>
    </location>
</feature>
<dbReference type="AlphaFoldDB" id="A0A6A4L3Q8"/>
<keyword evidence="5" id="KW-0539">Nucleus</keyword>
<proteinExistence type="inferred from homology"/>
<keyword evidence="9" id="KW-1185">Reference proteome</keyword>
<dbReference type="EMBL" id="QEFC01003149">
    <property type="protein sequence ID" value="KAE9449657.1"/>
    <property type="molecule type" value="Genomic_DNA"/>
</dbReference>
<reference evidence="8 9" key="1">
    <citation type="journal article" date="2019" name="Genome Biol. Evol.">
        <title>The Rhododendron genome and chromosomal organization provide insight into shared whole-genome duplications across the heath family (Ericaceae).</title>
        <authorList>
            <person name="Soza V.L."/>
            <person name="Lindsley D."/>
            <person name="Waalkes A."/>
            <person name="Ramage E."/>
            <person name="Patwardhan R.P."/>
            <person name="Burton J.N."/>
            <person name="Adey A."/>
            <person name="Kumar A."/>
            <person name="Qiu R."/>
            <person name="Shendure J."/>
            <person name="Hall B."/>
        </authorList>
    </citation>
    <scope>NUCLEOTIDE SEQUENCE [LARGE SCALE GENOMIC DNA]</scope>
    <source>
        <strain evidence="8">RSF 1966-606</strain>
    </source>
</reference>
<evidence type="ECO:0000313" key="8">
    <source>
        <dbReference type="EMBL" id="KAE9449657.1"/>
    </source>
</evidence>
<dbReference type="Gene3D" id="3.40.50.150">
    <property type="entry name" value="Vaccinia Virus protein VP39"/>
    <property type="match status" value="1"/>
</dbReference>
<evidence type="ECO:0000256" key="5">
    <source>
        <dbReference type="ARBA" id="ARBA00023242"/>
    </source>
</evidence>
<organism evidence="8 9">
    <name type="scientific">Rhododendron williamsianum</name>
    <dbReference type="NCBI Taxonomy" id="262921"/>
    <lineage>
        <taxon>Eukaryota</taxon>
        <taxon>Viridiplantae</taxon>
        <taxon>Streptophyta</taxon>
        <taxon>Embryophyta</taxon>
        <taxon>Tracheophyta</taxon>
        <taxon>Spermatophyta</taxon>
        <taxon>Magnoliopsida</taxon>
        <taxon>eudicotyledons</taxon>
        <taxon>Gunneridae</taxon>
        <taxon>Pentapetalae</taxon>
        <taxon>asterids</taxon>
        <taxon>Ericales</taxon>
        <taxon>Ericaceae</taxon>
        <taxon>Ericoideae</taxon>
        <taxon>Rhodoreae</taxon>
        <taxon>Rhododendron</taxon>
    </lineage>
</organism>
<dbReference type="Pfam" id="PF04147">
    <property type="entry name" value="Nop14"/>
    <property type="match status" value="1"/>
</dbReference>
<sequence length="635" mass="71411">MGRKRGREKEKKTATTQPIFLGIDSDFALYVAESAGFYVFPPLRKNTGIALVTRWRTRNGLECHCLGDVAISIAVLHHLRTESRRKKAIDELIRVVKKGGLVLITVWAVEQEDRSLVNEWTPLTDKYVEEWIGPSDPCMRIPPSLTLESIPEAEENIGGVSTCALANGLGKKDDKKSAVVYNRYYHVFSEEKSSILKQLNGTDVLNAMKSGFIEGEENAEKAKEKEENEHLMNALKALVKKSILSENVKKDIAIAPQQDKPDSYDKLVKEMGLDMRARLSERTKTPEEIVQDEKERLEQLERQKRMLAADDSSDEDGNAYEVAQRPKSISGDDLGNSFSIDEEKRTKRNWIEQILARKIENDGGSEHELSSEDPESDEDDGDEEGTDEDSDEDDKTNSLKDWEQSDDGNVGTDLEGEEEEDEGDEMEPKRSKKGALIGPIVRLEKTKGNGKMPPSQPGELPYVIAAPKSLEELSALFENRSDSQIVEAISQIRTCNAISIAAGNRKKMQMFYGVLLQFFAVTANKRPLNFKLLNLLVKPLIEMSGEIPYFDAICAHQRLLWTRTQFCEDVKNPAVLLMCEYLMRCPIMSGQDIALGSFLYSMVHSVSAVKTLLTFPSYRVSAKLDAQYLRLKTKN</sequence>
<feature type="compositionally biased region" description="Basic and acidic residues" evidence="7">
    <location>
        <begin position="357"/>
        <end position="370"/>
    </location>
</feature>
<evidence type="ECO:0000313" key="9">
    <source>
        <dbReference type="Proteomes" id="UP000428333"/>
    </source>
</evidence>
<protein>
    <recommendedName>
        <fullName evidence="10">Methyltransferase type 11 domain-containing protein</fullName>
    </recommendedName>
</protein>
<dbReference type="Proteomes" id="UP000428333">
    <property type="component" value="Linkage Group LG11"/>
</dbReference>
<dbReference type="GO" id="GO:0030692">
    <property type="term" value="C:Noc4p-Nop14p complex"/>
    <property type="evidence" value="ECO:0007669"/>
    <property type="project" value="TreeGrafter"/>
</dbReference>
<feature type="compositionally biased region" description="Acidic residues" evidence="7">
    <location>
        <begin position="414"/>
        <end position="425"/>
    </location>
</feature>
<evidence type="ECO:0000256" key="2">
    <source>
        <dbReference type="ARBA" id="ARBA00007466"/>
    </source>
</evidence>
<dbReference type="OrthoDB" id="441771at2759"/>
<dbReference type="SUPFAM" id="SSF53335">
    <property type="entry name" value="S-adenosyl-L-methionine-dependent methyltransferases"/>
    <property type="match status" value="1"/>
</dbReference>
<accession>A0A6A4L3Q8</accession>
<dbReference type="PANTHER" id="PTHR23183">
    <property type="entry name" value="NOP14"/>
    <property type="match status" value="1"/>
</dbReference>
<comment type="caution">
    <text evidence="8">The sequence shown here is derived from an EMBL/GenBank/DDBJ whole genome shotgun (WGS) entry which is preliminary data.</text>
</comment>